<name>A0AAV2JK09_KNICA</name>
<reference evidence="2 3" key="1">
    <citation type="submission" date="2024-04" db="EMBL/GenBank/DDBJ databases">
        <authorList>
            <person name="Waldvogel A.-M."/>
            <person name="Schoenle A."/>
        </authorList>
    </citation>
    <scope>NUCLEOTIDE SEQUENCE [LARGE SCALE GENOMIC DNA]</scope>
</reference>
<feature type="region of interest" description="Disordered" evidence="1">
    <location>
        <begin position="44"/>
        <end position="69"/>
    </location>
</feature>
<evidence type="ECO:0000256" key="1">
    <source>
        <dbReference type="SAM" id="MobiDB-lite"/>
    </source>
</evidence>
<keyword evidence="3" id="KW-1185">Reference proteome</keyword>
<dbReference type="EMBL" id="OZ035835">
    <property type="protein sequence ID" value="CAL1577964.1"/>
    <property type="molecule type" value="Genomic_DNA"/>
</dbReference>
<proteinExistence type="predicted"/>
<evidence type="ECO:0000313" key="2">
    <source>
        <dbReference type="EMBL" id="CAL1577964.1"/>
    </source>
</evidence>
<evidence type="ECO:0000313" key="3">
    <source>
        <dbReference type="Proteomes" id="UP001497482"/>
    </source>
</evidence>
<dbReference type="AlphaFoldDB" id="A0AAV2JK09"/>
<gene>
    <name evidence="2" type="ORF">KC01_LOCUS9209</name>
</gene>
<dbReference type="Proteomes" id="UP001497482">
    <property type="component" value="Chromosome 13"/>
</dbReference>
<protein>
    <submittedName>
        <fullName evidence="2">Uncharacterized protein</fullName>
    </submittedName>
</protein>
<sequence length="69" mass="7648">MCRLKLHILANYVSHNAVGGVNVVLAPPPAYARELQQVVRKANTKHWLDKGNGKKGSRQSVRGQDRDEA</sequence>
<accession>A0AAV2JK09</accession>
<organism evidence="2 3">
    <name type="scientific">Knipowitschia caucasica</name>
    <name type="common">Caucasian dwarf goby</name>
    <name type="synonym">Pomatoschistus caucasicus</name>
    <dbReference type="NCBI Taxonomy" id="637954"/>
    <lineage>
        <taxon>Eukaryota</taxon>
        <taxon>Metazoa</taxon>
        <taxon>Chordata</taxon>
        <taxon>Craniata</taxon>
        <taxon>Vertebrata</taxon>
        <taxon>Euteleostomi</taxon>
        <taxon>Actinopterygii</taxon>
        <taxon>Neopterygii</taxon>
        <taxon>Teleostei</taxon>
        <taxon>Neoteleostei</taxon>
        <taxon>Acanthomorphata</taxon>
        <taxon>Gobiaria</taxon>
        <taxon>Gobiiformes</taxon>
        <taxon>Gobioidei</taxon>
        <taxon>Gobiidae</taxon>
        <taxon>Gobiinae</taxon>
        <taxon>Knipowitschia</taxon>
    </lineage>
</organism>